<accession>A0ABD2JFX4</accession>
<dbReference type="PANTHER" id="PTHR15362">
    <property type="entry name" value="PHOSPHATIDYLINOSITOL SYNTHASE"/>
    <property type="match status" value="1"/>
</dbReference>
<evidence type="ECO:0000256" key="2">
    <source>
        <dbReference type="ARBA" id="ARBA00022679"/>
    </source>
</evidence>
<comment type="caution">
    <text evidence="9">The sequence shown here is derived from an EMBL/GenBank/DDBJ whole genome shotgun (WGS) entry which is preliminary data.</text>
</comment>
<sequence length="156" mass="17752">MLDQLTDRLTFLGVLMTLCHYYPTKMLFFQFVAFLDIAAHWMHLHATDLTGKETHKGSKNPILNVYYTSKTCLFWMCFGNELFYGLLFVNHFWAGPGLLGIHFVPLLACAVCPVALAKSAINVLHLVTASQTVAEHDREKRGYLLQQSAEEEKKDI</sequence>
<keyword evidence="4 8" id="KW-1133">Transmembrane helix</keyword>
<dbReference type="PANTHER" id="PTHR15362:SF4">
    <property type="entry name" value="CDP-DIACYLGLYCEROL--INOSITOL 3-PHOSPHATIDYLTRANSFERASE"/>
    <property type="match status" value="1"/>
</dbReference>
<proteinExistence type="predicted"/>
<keyword evidence="7" id="KW-1208">Phospholipid metabolism</keyword>
<evidence type="ECO:0000256" key="1">
    <source>
        <dbReference type="ARBA" id="ARBA00004141"/>
    </source>
</evidence>
<protein>
    <recommendedName>
        <fullName evidence="11">CDP-diacylglycerol--inositol 3-phosphatidyltransferase</fullName>
    </recommendedName>
</protein>
<dbReference type="Proteomes" id="UP001620645">
    <property type="component" value="Unassembled WGS sequence"/>
</dbReference>
<keyword evidence="6 8" id="KW-0472">Membrane</keyword>
<evidence type="ECO:0000313" key="9">
    <source>
        <dbReference type="EMBL" id="KAL3089485.1"/>
    </source>
</evidence>
<keyword evidence="10" id="KW-1185">Reference proteome</keyword>
<dbReference type="GO" id="GO:0006629">
    <property type="term" value="P:lipid metabolic process"/>
    <property type="evidence" value="ECO:0007669"/>
    <property type="project" value="UniProtKB-KW"/>
</dbReference>
<evidence type="ECO:0000313" key="10">
    <source>
        <dbReference type="Proteomes" id="UP001620645"/>
    </source>
</evidence>
<evidence type="ECO:0000256" key="6">
    <source>
        <dbReference type="ARBA" id="ARBA00023136"/>
    </source>
</evidence>
<evidence type="ECO:0008006" key="11">
    <source>
        <dbReference type="Google" id="ProtNLM"/>
    </source>
</evidence>
<organism evidence="9 10">
    <name type="scientific">Heterodera schachtii</name>
    <name type="common">Sugarbeet cyst nematode worm</name>
    <name type="synonym">Tylenchus schachtii</name>
    <dbReference type="NCBI Taxonomy" id="97005"/>
    <lineage>
        <taxon>Eukaryota</taxon>
        <taxon>Metazoa</taxon>
        <taxon>Ecdysozoa</taxon>
        <taxon>Nematoda</taxon>
        <taxon>Chromadorea</taxon>
        <taxon>Rhabditida</taxon>
        <taxon>Tylenchina</taxon>
        <taxon>Tylenchomorpha</taxon>
        <taxon>Tylenchoidea</taxon>
        <taxon>Heteroderidae</taxon>
        <taxon>Heteroderinae</taxon>
        <taxon>Heterodera</taxon>
    </lineage>
</organism>
<reference evidence="9 10" key="1">
    <citation type="submission" date="2024-10" db="EMBL/GenBank/DDBJ databases">
        <authorList>
            <person name="Kim D."/>
        </authorList>
    </citation>
    <scope>NUCLEOTIDE SEQUENCE [LARGE SCALE GENOMIC DNA]</scope>
    <source>
        <strain evidence="9">Taebaek</strain>
    </source>
</reference>
<dbReference type="EMBL" id="JBICCN010000144">
    <property type="protein sequence ID" value="KAL3089485.1"/>
    <property type="molecule type" value="Genomic_DNA"/>
</dbReference>
<dbReference type="AlphaFoldDB" id="A0ABD2JFX4"/>
<keyword evidence="3 8" id="KW-0812">Transmembrane</keyword>
<dbReference type="GO" id="GO:0016020">
    <property type="term" value="C:membrane"/>
    <property type="evidence" value="ECO:0007669"/>
    <property type="project" value="UniProtKB-SubCell"/>
</dbReference>
<keyword evidence="2" id="KW-0808">Transferase</keyword>
<dbReference type="GO" id="GO:0016780">
    <property type="term" value="F:phosphotransferase activity, for other substituted phosphate groups"/>
    <property type="evidence" value="ECO:0007669"/>
    <property type="project" value="UniProtKB-ARBA"/>
</dbReference>
<feature type="transmembrane region" description="Helical" evidence="8">
    <location>
        <begin position="93"/>
        <end position="116"/>
    </location>
</feature>
<evidence type="ECO:0000256" key="8">
    <source>
        <dbReference type="SAM" id="Phobius"/>
    </source>
</evidence>
<gene>
    <name evidence="9" type="ORF">niasHS_006869</name>
</gene>
<evidence type="ECO:0000256" key="4">
    <source>
        <dbReference type="ARBA" id="ARBA00022989"/>
    </source>
</evidence>
<comment type="subcellular location">
    <subcellularLocation>
        <location evidence="1">Membrane</location>
        <topology evidence="1">Multi-pass membrane protein</topology>
    </subcellularLocation>
</comment>
<evidence type="ECO:0000256" key="5">
    <source>
        <dbReference type="ARBA" id="ARBA00023098"/>
    </source>
</evidence>
<name>A0ABD2JFX4_HETSC</name>
<evidence type="ECO:0000256" key="3">
    <source>
        <dbReference type="ARBA" id="ARBA00022692"/>
    </source>
</evidence>
<evidence type="ECO:0000256" key="7">
    <source>
        <dbReference type="ARBA" id="ARBA00023264"/>
    </source>
</evidence>
<keyword evidence="5" id="KW-0443">Lipid metabolism</keyword>